<gene>
    <name evidence="2" type="ORF">QBC33DRAFT_542764</name>
</gene>
<feature type="chain" id="PRO_5042586548" evidence="1">
    <location>
        <begin position="19"/>
        <end position="176"/>
    </location>
</feature>
<evidence type="ECO:0000256" key="1">
    <source>
        <dbReference type="SAM" id="SignalP"/>
    </source>
</evidence>
<dbReference type="PROSITE" id="PS51257">
    <property type="entry name" value="PROKAR_LIPOPROTEIN"/>
    <property type="match status" value="1"/>
</dbReference>
<sequence>MKLVPSIITASLLGCVIATYGTSDDSSERSDPFQISNFTADVLDDHTTIYAFDLIYHPGVPFAHCSASSPPSAVDCTGNLCVSYGSCGAPVNATTNTTNTTLLSPVSFNISPDADGTGLVVSIQSNYPQDAALCDSCSKSGLGKLEDAVEWSAAGVQVYTGLAEFSVDAVLTVYAE</sequence>
<dbReference type="RefSeq" id="XP_060282086.1">
    <property type="nucleotide sequence ID" value="XM_060428304.1"/>
</dbReference>
<accession>A0AAJ0BYP9</accession>
<dbReference type="AlphaFoldDB" id="A0AAJ0BYP9"/>
<name>A0AAJ0BYP9_9PEZI</name>
<keyword evidence="3" id="KW-1185">Reference proteome</keyword>
<proteinExistence type="predicted"/>
<comment type="caution">
    <text evidence="2">The sequence shown here is derived from an EMBL/GenBank/DDBJ whole genome shotgun (WGS) entry which is preliminary data.</text>
</comment>
<dbReference type="Proteomes" id="UP001244011">
    <property type="component" value="Unassembled WGS sequence"/>
</dbReference>
<protein>
    <submittedName>
        <fullName evidence="2">Uncharacterized protein</fullName>
    </submittedName>
</protein>
<dbReference type="GeneID" id="85311491"/>
<evidence type="ECO:0000313" key="3">
    <source>
        <dbReference type="Proteomes" id="UP001244011"/>
    </source>
</evidence>
<evidence type="ECO:0000313" key="2">
    <source>
        <dbReference type="EMBL" id="KAK1765873.1"/>
    </source>
</evidence>
<dbReference type="EMBL" id="MU839013">
    <property type="protein sequence ID" value="KAK1765873.1"/>
    <property type="molecule type" value="Genomic_DNA"/>
</dbReference>
<organism evidence="2 3">
    <name type="scientific">Phialemonium atrogriseum</name>
    <dbReference type="NCBI Taxonomy" id="1093897"/>
    <lineage>
        <taxon>Eukaryota</taxon>
        <taxon>Fungi</taxon>
        <taxon>Dikarya</taxon>
        <taxon>Ascomycota</taxon>
        <taxon>Pezizomycotina</taxon>
        <taxon>Sordariomycetes</taxon>
        <taxon>Sordariomycetidae</taxon>
        <taxon>Cephalothecales</taxon>
        <taxon>Cephalothecaceae</taxon>
        <taxon>Phialemonium</taxon>
    </lineage>
</organism>
<keyword evidence="1" id="KW-0732">Signal</keyword>
<reference evidence="2" key="1">
    <citation type="submission" date="2023-06" db="EMBL/GenBank/DDBJ databases">
        <title>Genome-scale phylogeny and comparative genomics of the fungal order Sordariales.</title>
        <authorList>
            <consortium name="Lawrence Berkeley National Laboratory"/>
            <person name="Hensen N."/>
            <person name="Bonometti L."/>
            <person name="Westerberg I."/>
            <person name="Brannstrom I.O."/>
            <person name="Guillou S."/>
            <person name="Cros-Aarteil S."/>
            <person name="Calhoun S."/>
            <person name="Haridas S."/>
            <person name="Kuo A."/>
            <person name="Mondo S."/>
            <person name="Pangilinan J."/>
            <person name="Riley R."/>
            <person name="Labutti K."/>
            <person name="Andreopoulos B."/>
            <person name="Lipzen A."/>
            <person name="Chen C."/>
            <person name="Yanf M."/>
            <person name="Daum C."/>
            <person name="Ng V."/>
            <person name="Clum A."/>
            <person name="Steindorff A."/>
            <person name="Ohm R."/>
            <person name="Martin F."/>
            <person name="Silar P."/>
            <person name="Natvig D."/>
            <person name="Lalanne C."/>
            <person name="Gautier V."/>
            <person name="Ament-Velasquez S.L."/>
            <person name="Kruys A."/>
            <person name="Hutchinson M.I."/>
            <person name="Powell A.J."/>
            <person name="Barry K."/>
            <person name="Miller A.N."/>
            <person name="Grigoriev I.V."/>
            <person name="Debuchy R."/>
            <person name="Gladieux P."/>
            <person name="Thoren M.H."/>
            <person name="Johannesson H."/>
        </authorList>
    </citation>
    <scope>NUCLEOTIDE SEQUENCE</scope>
    <source>
        <strain evidence="2">8032-3</strain>
    </source>
</reference>
<feature type="signal peptide" evidence="1">
    <location>
        <begin position="1"/>
        <end position="18"/>
    </location>
</feature>